<dbReference type="GO" id="GO:0015026">
    <property type="term" value="F:coreceptor activity"/>
    <property type="evidence" value="ECO:0007669"/>
    <property type="project" value="InterPro"/>
</dbReference>
<evidence type="ECO:0000313" key="13">
    <source>
        <dbReference type="Proteomes" id="UP001219934"/>
    </source>
</evidence>
<proteinExistence type="inferred from homology"/>
<dbReference type="GO" id="GO:0009986">
    <property type="term" value="C:cell surface"/>
    <property type="evidence" value="ECO:0007669"/>
    <property type="project" value="TreeGrafter"/>
</dbReference>
<dbReference type="GO" id="GO:0006816">
    <property type="term" value="P:calcium ion transport"/>
    <property type="evidence" value="ECO:0007669"/>
    <property type="project" value="TreeGrafter"/>
</dbReference>
<evidence type="ECO:0000256" key="10">
    <source>
        <dbReference type="ARBA" id="ARBA00023170"/>
    </source>
</evidence>
<dbReference type="AlphaFoldDB" id="A0AAD6BED6"/>
<dbReference type="GO" id="GO:0032870">
    <property type="term" value="P:cellular response to hormone stimulus"/>
    <property type="evidence" value="ECO:0007669"/>
    <property type="project" value="TreeGrafter"/>
</dbReference>
<keyword evidence="4" id="KW-1003">Cell membrane</keyword>
<evidence type="ECO:0000256" key="11">
    <source>
        <dbReference type="SAM" id="SignalP"/>
    </source>
</evidence>
<keyword evidence="9" id="KW-1015">Disulfide bond</keyword>
<keyword evidence="3" id="KW-0813">Transport</keyword>
<dbReference type="PANTHER" id="PTHR14076:SF9">
    <property type="entry name" value="RECEPTOR ACTIVITY-MODIFYING PROTEIN 2"/>
    <property type="match status" value="1"/>
</dbReference>
<evidence type="ECO:0000256" key="6">
    <source>
        <dbReference type="ARBA" id="ARBA00022729"/>
    </source>
</evidence>
<keyword evidence="6 11" id="KW-0732">Signal</keyword>
<evidence type="ECO:0000256" key="2">
    <source>
        <dbReference type="ARBA" id="ARBA00007087"/>
    </source>
</evidence>
<dbReference type="InterPro" id="IPR006985">
    <property type="entry name" value="RAMP"/>
</dbReference>
<accession>A0AAD6BED6</accession>
<comment type="caution">
    <text evidence="12">The sequence shown here is derived from an EMBL/GenBank/DDBJ whole genome shotgun (WGS) entry which is preliminary data.</text>
</comment>
<dbReference type="EMBL" id="JAPTMU010000007">
    <property type="protein sequence ID" value="KAJ4941316.1"/>
    <property type="molecule type" value="Genomic_DNA"/>
</dbReference>
<feature type="signal peptide" evidence="11">
    <location>
        <begin position="1"/>
        <end position="17"/>
    </location>
</feature>
<dbReference type="GO" id="GO:0072659">
    <property type="term" value="P:protein localization to plasma membrane"/>
    <property type="evidence" value="ECO:0007669"/>
    <property type="project" value="TreeGrafter"/>
</dbReference>
<reference evidence="12" key="1">
    <citation type="submission" date="2022-11" db="EMBL/GenBank/DDBJ databases">
        <title>Chromosome-level genome of Pogonophryne albipinna.</title>
        <authorList>
            <person name="Jo E."/>
        </authorList>
    </citation>
    <scope>NUCLEOTIDE SEQUENCE</scope>
    <source>
        <strain evidence="12">SGF0006</strain>
        <tissue evidence="12">Muscle</tissue>
    </source>
</reference>
<evidence type="ECO:0000313" key="12">
    <source>
        <dbReference type="EMBL" id="KAJ4941316.1"/>
    </source>
</evidence>
<keyword evidence="7" id="KW-1133">Transmembrane helix</keyword>
<evidence type="ECO:0000256" key="7">
    <source>
        <dbReference type="ARBA" id="ARBA00022989"/>
    </source>
</evidence>
<keyword evidence="8" id="KW-0472">Membrane</keyword>
<name>A0AAD6BED6_9TELE</name>
<evidence type="ECO:0000256" key="8">
    <source>
        <dbReference type="ARBA" id="ARBA00023136"/>
    </source>
</evidence>
<sequence length="224" mass="25586">MILYLLIPVLILNNVESQTANMTEEEKSRDLRNQTFNEFKTNNSKMETGNSTSSLNGEKKTLIEDELEHNQTFGITEDDERFQDQEMWYPRRHCNVSELEKVIHLCGDVFHMKMSISTEDRCVLDNIIRPYNDLTTCLEHQVNSMNCNYPNPTIQELFLTIHTMYFNNCSMDIPLEDAPQGVLITLTLIPTKSDTLPAPLMSSGRSLITLLAASRDLCSTLCIA</sequence>
<evidence type="ECO:0000256" key="9">
    <source>
        <dbReference type="ARBA" id="ARBA00023157"/>
    </source>
</evidence>
<dbReference type="GO" id="GO:0008277">
    <property type="term" value="P:regulation of G protein-coupled receptor signaling pathway"/>
    <property type="evidence" value="ECO:0007669"/>
    <property type="project" value="InterPro"/>
</dbReference>
<evidence type="ECO:0000256" key="3">
    <source>
        <dbReference type="ARBA" id="ARBA00022448"/>
    </source>
</evidence>
<organism evidence="12 13">
    <name type="scientific">Pogonophryne albipinna</name>
    <dbReference type="NCBI Taxonomy" id="1090488"/>
    <lineage>
        <taxon>Eukaryota</taxon>
        <taxon>Metazoa</taxon>
        <taxon>Chordata</taxon>
        <taxon>Craniata</taxon>
        <taxon>Vertebrata</taxon>
        <taxon>Euteleostomi</taxon>
        <taxon>Actinopterygii</taxon>
        <taxon>Neopterygii</taxon>
        <taxon>Teleostei</taxon>
        <taxon>Neoteleostei</taxon>
        <taxon>Acanthomorphata</taxon>
        <taxon>Eupercaria</taxon>
        <taxon>Perciformes</taxon>
        <taxon>Notothenioidei</taxon>
        <taxon>Pogonophryne</taxon>
    </lineage>
</organism>
<dbReference type="GO" id="GO:0007186">
    <property type="term" value="P:G protein-coupled receptor signaling pathway"/>
    <property type="evidence" value="ECO:0007669"/>
    <property type="project" value="TreeGrafter"/>
</dbReference>
<evidence type="ECO:0000256" key="5">
    <source>
        <dbReference type="ARBA" id="ARBA00022692"/>
    </source>
</evidence>
<dbReference type="Pfam" id="PF04901">
    <property type="entry name" value="RAMP"/>
    <property type="match status" value="1"/>
</dbReference>
<dbReference type="GO" id="GO:0043235">
    <property type="term" value="C:receptor complex"/>
    <property type="evidence" value="ECO:0007669"/>
    <property type="project" value="TreeGrafter"/>
</dbReference>
<dbReference type="Proteomes" id="UP001219934">
    <property type="component" value="Unassembled WGS sequence"/>
</dbReference>
<evidence type="ECO:0000256" key="4">
    <source>
        <dbReference type="ARBA" id="ARBA00022475"/>
    </source>
</evidence>
<dbReference type="Gene3D" id="1.10.150.510">
    <property type="entry name" value="Receptor activity modifying family"/>
    <property type="match status" value="1"/>
</dbReference>
<gene>
    <name evidence="12" type="ORF">JOQ06_027601</name>
</gene>
<comment type="similarity">
    <text evidence="2">Belongs to the RAMP family.</text>
</comment>
<dbReference type="GO" id="GO:0031623">
    <property type="term" value="P:receptor internalization"/>
    <property type="evidence" value="ECO:0007669"/>
    <property type="project" value="TreeGrafter"/>
</dbReference>
<dbReference type="PANTHER" id="PTHR14076">
    <property type="entry name" value="RECEPTOR ACTIVITY MODIFYING PROTEIN RAMP"/>
    <property type="match status" value="1"/>
</dbReference>
<dbReference type="GO" id="GO:0001525">
    <property type="term" value="P:angiogenesis"/>
    <property type="evidence" value="ECO:0007669"/>
    <property type="project" value="TreeGrafter"/>
</dbReference>
<dbReference type="GO" id="GO:0006886">
    <property type="term" value="P:intracellular protein transport"/>
    <property type="evidence" value="ECO:0007669"/>
    <property type="project" value="InterPro"/>
</dbReference>
<protein>
    <submittedName>
        <fullName evidence="12">Uncharacterized protein</fullName>
    </submittedName>
</protein>
<comment type="subcellular location">
    <subcellularLocation>
        <location evidence="1">Cell membrane</location>
        <topology evidence="1">Single-pass type I membrane protein</topology>
    </subcellularLocation>
</comment>
<dbReference type="InterPro" id="IPR038126">
    <property type="entry name" value="RAMP_sf"/>
</dbReference>
<dbReference type="GO" id="GO:0005886">
    <property type="term" value="C:plasma membrane"/>
    <property type="evidence" value="ECO:0007669"/>
    <property type="project" value="UniProtKB-SubCell"/>
</dbReference>
<keyword evidence="5" id="KW-0812">Transmembrane</keyword>
<feature type="chain" id="PRO_5042150257" evidence="11">
    <location>
        <begin position="18"/>
        <end position="224"/>
    </location>
</feature>
<keyword evidence="10" id="KW-0675">Receptor</keyword>
<evidence type="ECO:0000256" key="1">
    <source>
        <dbReference type="ARBA" id="ARBA00004251"/>
    </source>
</evidence>
<keyword evidence="13" id="KW-1185">Reference proteome</keyword>